<evidence type="ECO:0000313" key="1">
    <source>
        <dbReference type="EMBL" id="MBA6413979.1"/>
    </source>
</evidence>
<gene>
    <name evidence="1" type="ORF">H2508_12735</name>
</gene>
<sequence>MDENDGVGYGEKPYAAGTIGHMFNHAARSFILYLAVMRYLQEQRAVYSAARDLATIRHRRFTVRRARRLSVELLESGLDLPALARDSRQLWSERWRNFYGIEVRALPFEADQPRREGFDLIKFFGERGADQFRQLLEEDKNYRAVLATAAALGASAESARIGNRALVVAGCSMAVASVTLLISELGDASLWSMFTEWLRGHISH</sequence>
<comment type="caution">
    <text evidence="1">The sequence shown here is derived from an EMBL/GenBank/DDBJ whole genome shotgun (WGS) entry which is preliminary data.</text>
</comment>
<dbReference type="Proteomes" id="UP000539350">
    <property type="component" value="Unassembled WGS sequence"/>
</dbReference>
<dbReference type="RefSeq" id="WP_182174364.1">
    <property type="nucleotide sequence ID" value="NZ_JACFXU010000017.1"/>
</dbReference>
<dbReference type="AlphaFoldDB" id="A0A7W2TXX6"/>
<proteinExistence type="predicted"/>
<reference evidence="1 2" key="1">
    <citation type="submission" date="2020-07" db="EMBL/GenBank/DDBJ databases">
        <title>Halieaceae bacterium, F7430, whole genome shotgun sequencing project.</title>
        <authorList>
            <person name="Jiang S."/>
            <person name="Liu Z.W."/>
            <person name="Du Z.J."/>
        </authorList>
    </citation>
    <scope>NUCLEOTIDE SEQUENCE [LARGE SCALE GENOMIC DNA]</scope>
    <source>
        <strain evidence="1 2">F7430</strain>
    </source>
</reference>
<accession>A0A7W2TXX6</accession>
<evidence type="ECO:0000313" key="2">
    <source>
        <dbReference type="Proteomes" id="UP000539350"/>
    </source>
</evidence>
<dbReference type="EMBL" id="JACFXU010000017">
    <property type="protein sequence ID" value="MBA6413979.1"/>
    <property type="molecule type" value="Genomic_DNA"/>
</dbReference>
<keyword evidence="2" id="KW-1185">Reference proteome</keyword>
<protein>
    <submittedName>
        <fullName evidence="1">Uncharacterized protein</fullName>
    </submittedName>
</protein>
<organism evidence="1 2">
    <name type="scientific">Sediminihaliea albiluteola</name>
    <dbReference type="NCBI Taxonomy" id="2758564"/>
    <lineage>
        <taxon>Bacteria</taxon>
        <taxon>Pseudomonadati</taxon>
        <taxon>Pseudomonadota</taxon>
        <taxon>Gammaproteobacteria</taxon>
        <taxon>Cellvibrionales</taxon>
        <taxon>Halieaceae</taxon>
        <taxon>Sediminihaliea</taxon>
    </lineage>
</organism>
<name>A0A7W2TXX6_9GAMM</name>